<sequence length="298" mass="34443">MSEVGLNQLLEAGVHFGHQTRRWNPKMKPFIFAERNGIHIIDLRKTLDRLKVAQQAVREVLLRGDRVLFVCTKRQLRSVVEEEAQRSGSFWVTERWLGGMLTNFQTIRKQIRRLKELERGQEENAFEFFTKKERLLLERERIKLDKYLAGVKDMGRLPGALFVVDARREVIAIQEAARLGIPIIAITDTNADPDLVNYPIPGNDDAIRSVTLIANAIADSIEVARKEVPEDERRRVDELEATTYSTETGETTEREKPQRRRPRRKRRPKPEVIAQHLKDEGVEGAEQSDVEIEDELMD</sequence>
<accession>A0A381YN59</accession>
<dbReference type="HAMAP" id="MF_00291_B">
    <property type="entry name" value="Ribosomal_uS2_B"/>
    <property type="match status" value="1"/>
</dbReference>
<feature type="compositionally biased region" description="Basic and acidic residues" evidence="4">
    <location>
        <begin position="227"/>
        <end position="238"/>
    </location>
</feature>
<reference evidence="5" key="1">
    <citation type="submission" date="2018-05" db="EMBL/GenBank/DDBJ databases">
        <authorList>
            <person name="Lanie J.A."/>
            <person name="Ng W.-L."/>
            <person name="Kazmierczak K.M."/>
            <person name="Andrzejewski T.M."/>
            <person name="Davidsen T.M."/>
            <person name="Wayne K.J."/>
            <person name="Tettelin H."/>
            <person name="Glass J.I."/>
            <person name="Rusch D."/>
            <person name="Podicherti R."/>
            <person name="Tsui H.-C.T."/>
            <person name="Winkler M.E."/>
        </authorList>
    </citation>
    <scope>NUCLEOTIDE SEQUENCE</scope>
</reference>
<dbReference type="PROSITE" id="PS00962">
    <property type="entry name" value="RIBOSOMAL_S2_1"/>
    <property type="match status" value="1"/>
</dbReference>
<evidence type="ECO:0000256" key="4">
    <source>
        <dbReference type="SAM" id="MobiDB-lite"/>
    </source>
</evidence>
<dbReference type="Pfam" id="PF00318">
    <property type="entry name" value="Ribosomal_S2"/>
    <property type="match status" value="1"/>
</dbReference>
<evidence type="ECO:0000256" key="2">
    <source>
        <dbReference type="ARBA" id="ARBA00022980"/>
    </source>
</evidence>
<dbReference type="EMBL" id="UINC01018624">
    <property type="protein sequence ID" value="SVA78389.1"/>
    <property type="molecule type" value="Genomic_DNA"/>
</dbReference>
<dbReference type="Gene3D" id="3.40.50.10490">
    <property type="entry name" value="Glucose-6-phosphate isomerase like protein, domain 1"/>
    <property type="match status" value="1"/>
</dbReference>
<dbReference type="InterPro" id="IPR023591">
    <property type="entry name" value="Ribosomal_uS2_flav_dom_sf"/>
</dbReference>
<dbReference type="CDD" id="cd01425">
    <property type="entry name" value="RPS2"/>
    <property type="match status" value="1"/>
</dbReference>
<dbReference type="SUPFAM" id="SSF52313">
    <property type="entry name" value="Ribosomal protein S2"/>
    <property type="match status" value="1"/>
</dbReference>
<dbReference type="PROSITE" id="PS00963">
    <property type="entry name" value="RIBOSOMAL_S2_2"/>
    <property type="match status" value="1"/>
</dbReference>
<organism evidence="5">
    <name type="scientific">marine metagenome</name>
    <dbReference type="NCBI Taxonomy" id="408172"/>
    <lineage>
        <taxon>unclassified sequences</taxon>
        <taxon>metagenomes</taxon>
        <taxon>ecological metagenomes</taxon>
    </lineage>
</organism>
<feature type="compositionally biased region" description="Acidic residues" evidence="4">
    <location>
        <begin position="282"/>
        <end position="298"/>
    </location>
</feature>
<evidence type="ECO:0000313" key="5">
    <source>
        <dbReference type="EMBL" id="SVA78389.1"/>
    </source>
</evidence>
<feature type="region of interest" description="Disordered" evidence="4">
    <location>
        <begin position="227"/>
        <end position="298"/>
    </location>
</feature>
<keyword evidence="3" id="KW-0687">Ribonucleoprotein</keyword>
<protein>
    <recommendedName>
        <fullName evidence="6">30S ribosomal protein S2</fullName>
    </recommendedName>
</protein>
<dbReference type="NCBIfam" id="TIGR01011">
    <property type="entry name" value="rpsB_bact"/>
    <property type="match status" value="1"/>
</dbReference>
<feature type="compositionally biased region" description="Basic residues" evidence="4">
    <location>
        <begin position="257"/>
        <end position="268"/>
    </location>
</feature>
<keyword evidence="2" id="KW-0689">Ribosomal protein</keyword>
<dbReference type="InterPro" id="IPR018130">
    <property type="entry name" value="Ribosomal_uS2_CS"/>
</dbReference>
<comment type="similarity">
    <text evidence="1">Belongs to the universal ribosomal protein uS2 family.</text>
</comment>
<feature type="non-terminal residue" evidence="5">
    <location>
        <position position="298"/>
    </location>
</feature>
<dbReference type="PRINTS" id="PR00395">
    <property type="entry name" value="RIBOSOMALS2"/>
</dbReference>
<dbReference type="InterPro" id="IPR005706">
    <property type="entry name" value="Ribosomal_uS2_bac/mit/plastid"/>
</dbReference>
<dbReference type="InterPro" id="IPR001865">
    <property type="entry name" value="Ribosomal_uS2"/>
</dbReference>
<evidence type="ECO:0000256" key="1">
    <source>
        <dbReference type="ARBA" id="ARBA00006242"/>
    </source>
</evidence>
<dbReference type="GO" id="GO:0003735">
    <property type="term" value="F:structural constituent of ribosome"/>
    <property type="evidence" value="ECO:0007669"/>
    <property type="project" value="InterPro"/>
</dbReference>
<name>A0A381YN59_9ZZZZ</name>
<evidence type="ECO:0000256" key="3">
    <source>
        <dbReference type="ARBA" id="ARBA00023274"/>
    </source>
</evidence>
<gene>
    <name evidence="5" type="ORF">METZ01_LOCUS131243</name>
</gene>
<dbReference type="GO" id="GO:0022627">
    <property type="term" value="C:cytosolic small ribosomal subunit"/>
    <property type="evidence" value="ECO:0007669"/>
    <property type="project" value="TreeGrafter"/>
</dbReference>
<dbReference type="GO" id="GO:0006412">
    <property type="term" value="P:translation"/>
    <property type="evidence" value="ECO:0007669"/>
    <property type="project" value="InterPro"/>
</dbReference>
<dbReference type="PANTHER" id="PTHR12534">
    <property type="entry name" value="30S RIBOSOMAL PROTEIN S2 PROKARYOTIC AND ORGANELLAR"/>
    <property type="match status" value="1"/>
</dbReference>
<dbReference type="PANTHER" id="PTHR12534:SF0">
    <property type="entry name" value="SMALL RIBOSOMAL SUBUNIT PROTEIN US2M"/>
    <property type="match status" value="1"/>
</dbReference>
<dbReference type="FunFam" id="1.10.287.610:FF:000001">
    <property type="entry name" value="30S ribosomal protein S2"/>
    <property type="match status" value="1"/>
</dbReference>
<dbReference type="Gene3D" id="1.10.287.610">
    <property type="entry name" value="Helix hairpin bin"/>
    <property type="match status" value="1"/>
</dbReference>
<evidence type="ECO:0008006" key="6">
    <source>
        <dbReference type="Google" id="ProtNLM"/>
    </source>
</evidence>
<dbReference type="AlphaFoldDB" id="A0A381YN59"/>
<proteinExistence type="inferred from homology"/>